<comment type="caution">
    <text evidence="1">The sequence shown here is derived from an EMBL/GenBank/DDBJ whole genome shotgun (WGS) entry which is preliminary data.</text>
</comment>
<sequence length="60" mass="6685">MASKKKPASGYHRVDLARAWDDPLFPDFRYKPSHDIRVDDATLARMRAEPGLVTSAVADA</sequence>
<proteinExistence type="predicted"/>
<organism evidence="1 2">
    <name type="scientific">Sphingomonas oligophenolica</name>
    <dbReference type="NCBI Taxonomy" id="301154"/>
    <lineage>
        <taxon>Bacteria</taxon>
        <taxon>Pseudomonadati</taxon>
        <taxon>Pseudomonadota</taxon>
        <taxon>Alphaproteobacteria</taxon>
        <taxon>Sphingomonadales</taxon>
        <taxon>Sphingomonadaceae</taxon>
        <taxon>Sphingomonas</taxon>
    </lineage>
</organism>
<dbReference type="EMBL" id="RCZK01000002">
    <property type="protein sequence ID" value="TPG14365.1"/>
    <property type="molecule type" value="Genomic_DNA"/>
</dbReference>
<name>A0A502CL30_9SPHN</name>
<evidence type="ECO:0000313" key="1">
    <source>
        <dbReference type="EMBL" id="TPG14365.1"/>
    </source>
</evidence>
<gene>
    <name evidence="1" type="ORF">EAH84_03390</name>
</gene>
<dbReference type="Proteomes" id="UP000318413">
    <property type="component" value="Unassembled WGS sequence"/>
</dbReference>
<dbReference type="AlphaFoldDB" id="A0A502CL30"/>
<keyword evidence="2" id="KW-1185">Reference proteome</keyword>
<evidence type="ECO:0000313" key="2">
    <source>
        <dbReference type="Proteomes" id="UP000318413"/>
    </source>
</evidence>
<accession>A0A502CL30</accession>
<protein>
    <submittedName>
        <fullName evidence="1">Uncharacterized protein</fullName>
    </submittedName>
</protein>
<reference evidence="1 2" key="1">
    <citation type="journal article" date="2019" name="Environ. Microbiol.">
        <title>Species interactions and distinct microbial communities in high Arctic permafrost affected cryosols are associated with the CH4 and CO2 gas fluxes.</title>
        <authorList>
            <person name="Altshuler I."/>
            <person name="Hamel J."/>
            <person name="Turney S."/>
            <person name="Magnuson E."/>
            <person name="Levesque R."/>
            <person name="Greer C."/>
            <person name="Whyte L.G."/>
        </authorList>
    </citation>
    <scope>NUCLEOTIDE SEQUENCE [LARGE SCALE GENOMIC DNA]</scope>
    <source>
        <strain evidence="1 2">S5.1</strain>
    </source>
</reference>
<dbReference type="RefSeq" id="WP_140867703.1">
    <property type="nucleotide sequence ID" value="NZ_RCZK01000002.1"/>
</dbReference>